<sequence>MNLREYGAWVPWSVVERVQRLRLRPASRWQVLFTILTTSCRYGGKEARLSIRDIAGRTGLSERTVKGALADLIRAGHVRRQGRYGKLVVAFLPAVQVTPESELPLPR</sequence>
<reference evidence="1 2" key="1">
    <citation type="submission" date="2019-05" db="EMBL/GenBank/DDBJ databases">
        <authorList>
            <consortium name="Science for Life Laboratories"/>
        </authorList>
    </citation>
    <scope>NUCLEOTIDE SEQUENCE [LARGE SCALE GENOMIC DNA]</scope>
    <source>
        <strain evidence="1">Soil9</strain>
    </source>
</reference>
<dbReference type="EMBL" id="LR593886">
    <property type="protein sequence ID" value="VTR94312.1"/>
    <property type="molecule type" value="Genomic_DNA"/>
</dbReference>
<protein>
    <submittedName>
        <fullName evidence="1">Uncharacterized protein</fullName>
    </submittedName>
</protein>
<dbReference type="Proteomes" id="UP000464178">
    <property type="component" value="Chromosome"/>
</dbReference>
<dbReference type="InterPro" id="IPR036390">
    <property type="entry name" value="WH_DNA-bd_sf"/>
</dbReference>
<name>A0A6P2D4D0_9BACT</name>
<organism evidence="1 2">
    <name type="scientific">Gemmata massiliana</name>
    <dbReference type="NCBI Taxonomy" id="1210884"/>
    <lineage>
        <taxon>Bacteria</taxon>
        <taxon>Pseudomonadati</taxon>
        <taxon>Planctomycetota</taxon>
        <taxon>Planctomycetia</taxon>
        <taxon>Gemmatales</taxon>
        <taxon>Gemmataceae</taxon>
        <taxon>Gemmata</taxon>
    </lineage>
</organism>
<proteinExistence type="predicted"/>
<dbReference type="SUPFAM" id="SSF46785">
    <property type="entry name" value="Winged helix' DNA-binding domain"/>
    <property type="match status" value="1"/>
</dbReference>
<dbReference type="Gene3D" id="1.10.10.10">
    <property type="entry name" value="Winged helix-like DNA-binding domain superfamily/Winged helix DNA-binding domain"/>
    <property type="match status" value="1"/>
</dbReference>
<gene>
    <name evidence="1" type="ORF">SOIL9_34020</name>
</gene>
<dbReference type="InterPro" id="IPR036388">
    <property type="entry name" value="WH-like_DNA-bd_sf"/>
</dbReference>
<evidence type="ECO:0000313" key="2">
    <source>
        <dbReference type="Proteomes" id="UP000464178"/>
    </source>
</evidence>
<dbReference type="KEGG" id="gms:SOIL9_34020"/>
<dbReference type="RefSeq" id="WP_162668867.1">
    <property type="nucleotide sequence ID" value="NZ_LR593886.1"/>
</dbReference>
<evidence type="ECO:0000313" key="1">
    <source>
        <dbReference type="EMBL" id="VTR94312.1"/>
    </source>
</evidence>
<dbReference type="AlphaFoldDB" id="A0A6P2D4D0"/>
<dbReference type="Pfam" id="PF13412">
    <property type="entry name" value="HTH_24"/>
    <property type="match status" value="1"/>
</dbReference>
<accession>A0A6P2D4D0</accession>
<keyword evidence="2" id="KW-1185">Reference proteome</keyword>